<keyword evidence="4 8" id="KW-0067">ATP-binding</keyword>
<feature type="binding site" evidence="8">
    <location>
        <position position="141"/>
    </location>
    <ligand>
        <name>L-tryptophan</name>
        <dbReference type="ChEBI" id="CHEBI:57912"/>
    </ligand>
</feature>
<accession>A0A117LGK3</accession>
<dbReference type="InterPro" id="IPR050203">
    <property type="entry name" value="Trp-tRNA_synthetase"/>
</dbReference>
<feature type="binding site" evidence="8">
    <location>
        <begin position="10"/>
        <end position="12"/>
    </location>
    <ligand>
        <name>ATP</name>
        <dbReference type="ChEBI" id="CHEBI:30616"/>
    </ligand>
</feature>
<comment type="subunit">
    <text evidence="8">Homodimer.</text>
</comment>
<dbReference type="FunFam" id="1.10.240.10:FF:000005">
    <property type="entry name" value="Tryptophan--tRNA ligase"/>
    <property type="match status" value="1"/>
</dbReference>
<evidence type="ECO:0000313" key="11">
    <source>
        <dbReference type="Proteomes" id="UP000064249"/>
    </source>
</evidence>
<name>A0A117LGK3_9CHLR</name>
<dbReference type="InterPro" id="IPR002305">
    <property type="entry name" value="aa-tRNA-synth_Ic"/>
</dbReference>
<comment type="caution">
    <text evidence="10">The sequence shown here is derived from an EMBL/GenBank/DDBJ whole genome shotgun (WGS) entry which is preliminary data.</text>
</comment>
<dbReference type="CDD" id="cd00806">
    <property type="entry name" value="TrpRS_core"/>
    <property type="match status" value="1"/>
</dbReference>
<feature type="binding site" evidence="8">
    <location>
        <begin position="18"/>
        <end position="19"/>
    </location>
    <ligand>
        <name>ATP</name>
        <dbReference type="ChEBI" id="CHEBI:30616"/>
    </ligand>
</feature>
<dbReference type="Gene3D" id="3.40.50.620">
    <property type="entry name" value="HUPs"/>
    <property type="match status" value="1"/>
</dbReference>
<comment type="subcellular location">
    <subcellularLocation>
        <location evidence="8">Cytoplasm</location>
    </subcellularLocation>
</comment>
<dbReference type="InterPro" id="IPR001412">
    <property type="entry name" value="aa-tRNA-synth_I_CS"/>
</dbReference>
<dbReference type="PROSITE" id="PS00178">
    <property type="entry name" value="AA_TRNA_LIGASE_I"/>
    <property type="match status" value="1"/>
</dbReference>
<gene>
    <name evidence="8" type="primary">trpS</name>
    <name evidence="10" type="ORF">XD73_1069</name>
</gene>
<evidence type="ECO:0000256" key="9">
    <source>
        <dbReference type="RuleBase" id="RU363036"/>
    </source>
</evidence>
<comment type="function">
    <text evidence="8">Catalyzes the attachment of tryptophan to tRNA(Trp).</text>
</comment>
<feature type="binding site" evidence="8">
    <location>
        <begin position="199"/>
        <end position="203"/>
    </location>
    <ligand>
        <name>ATP</name>
        <dbReference type="ChEBI" id="CHEBI:30616"/>
    </ligand>
</feature>
<dbReference type="PATRIC" id="fig|167964.4.peg.934"/>
<evidence type="ECO:0000256" key="6">
    <source>
        <dbReference type="ARBA" id="ARBA00023146"/>
    </source>
</evidence>
<dbReference type="SUPFAM" id="SSF52374">
    <property type="entry name" value="Nucleotidylyl transferase"/>
    <property type="match status" value="1"/>
</dbReference>
<organism evidence="10 11">
    <name type="scientific">Anaerolinea thermophila</name>
    <dbReference type="NCBI Taxonomy" id="167964"/>
    <lineage>
        <taxon>Bacteria</taxon>
        <taxon>Bacillati</taxon>
        <taxon>Chloroflexota</taxon>
        <taxon>Anaerolineae</taxon>
        <taxon>Anaerolineales</taxon>
        <taxon>Anaerolineaceae</taxon>
        <taxon>Anaerolinea</taxon>
    </lineage>
</organism>
<dbReference type="InterPro" id="IPR024109">
    <property type="entry name" value="Trp-tRNA-ligase_bac-type"/>
</dbReference>
<dbReference type="PRINTS" id="PR01039">
    <property type="entry name" value="TRNASYNTHTRP"/>
</dbReference>
<evidence type="ECO:0000256" key="7">
    <source>
        <dbReference type="ARBA" id="ARBA00049929"/>
    </source>
</evidence>
<dbReference type="NCBIfam" id="TIGR00233">
    <property type="entry name" value="trpS"/>
    <property type="match status" value="1"/>
</dbReference>
<dbReference type="GO" id="GO:0006436">
    <property type="term" value="P:tryptophanyl-tRNA aminoacylation"/>
    <property type="evidence" value="ECO:0007669"/>
    <property type="project" value="UniProtKB-UniRule"/>
</dbReference>
<dbReference type="InterPro" id="IPR014729">
    <property type="entry name" value="Rossmann-like_a/b/a_fold"/>
</dbReference>
<dbReference type="Proteomes" id="UP000064249">
    <property type="component" value="Unassembled WGS sequence"/>
</dbReference>
<dbReference type="GO" id="GO:0005829">
    <property type="term" value="C:cytosol"/>
    <property type="evidence" value="ECO:0007669"/>
    <property type="project" value="TreeGrafter"/>
</dbReference>
<sequence>MKPIALTGIKPTGRPHIGNYLGMYRPALELMKNYQGMYFVADYHALTTMRDPEALRGLVYEVAASWIALGLDPDEAIFFRQSDIPEIPEFTWILSCFTSKGLLNRAHAYKDAVDTNLELGRDPDEGINAGLFYYPVLMAADILLYGSDVVPVGLDQKQHIEITRDIAEAFNRTYGEVLKVPEGLIQESVMKVPGIDGRKMSKSYDNTIPIFAPEKQLRKRVMRIVTDSKRPEDPKDPEEDNLFALLRFFVKPERLEEIRDLYLHGGAAYGTLKKELADSILGHFADARTRFDELINDKAYLDKVLLEGAAKARAMGKPYLAAARKATGID</sequence>
<dbReference type="HAMAP" id="MF_00140_B">
    <property type="entry name" value="Trp_tRNA_synth_B"/>
    <property type="match status" value="1"/>
</dbReference>
<reference evidence="10 11" key="1">
    <citation type="journal article" date="2015" name="MBio">
        <title>Genome-Resolved Metagenomic Analysis Reveals Roles for Candidate Phyla and Other Microbial Community Members in Biogeochemical Transformations in Oil Reservoirs.</title>
        <authorList>
            <person name="Hu P."/>
            <person name="Tom L."/>
            <person name="Singh A."/>
            <person name="Thomas B.C."/>
            <person name="Baker B.J."/>
            <person name="Piceno Y.M."/>
            <person name="Andersen G.L."/>
            <person name="Banfield J.F."/>
        </authorList>
    </citation>
    <scope>NUCLEOTIDE SEQUENCE [LARGE SCALE GENOMIC DNA]</scope>
    <source>
        <strain evidence="10">46_16</strain>
    </source>
</reference>
<protein>
    <recommendedName>
        <fullName evidence="8">Tryptophan--tRNA ligase</fullName>
        <ecNumber evidence="8">6.1.1.2</ecNumber>
    </recommendedName>
    <alternativeName>
        <fullName evidence="8">Tryptophanyl-tRNA synthetase</fullName>
        <shortName evidence="8">TrpRS</shortName>
    </alternativeName>
</protein>
<proteinExistence type="inferred from homology"/>
<dbReference type="EMBL" id="LGFU01000080">
    <property type="protein sequence ID" value="KUK46058.1"/>
    <property type="molecule type" value="Genomic_DNA"/>
</dbReference>
<evidence type="ECO:0000256" key="2">
    <source>
        <dbReference type="ARBA" id="ARBA00022598"/>
    </source>
</evidence>
<feature type="binding site" evidence="8">
    <location>
        <begin position="153"/>
        <end position="155"/>
    </location>
    <ligand>
        <name>ATP</name>
        <dbReference type="ChEBI" id="CHEBI:30616"/>
    </ligand>
</feature>
<keyword evidence="8" id="KW-0963">Cytoplasm</keyword>
<keyword evidence="3 8" id="KW-0547">Nucleotide-binding</keyword>
<dbReference type="InterPro" id="IPR002306">
    <property type="entry name" value="Trp-tRNA-ligase"/>
</dbReference>
<feature type="binding site" evidence="8">
    <location>
        <position position="192"/>
    </location>
    <ligand>
        <name>ATP</name>
        <dbReference type="ChEBI" id="CHEBI:30616"/>
    </ligand>
</feature>
<evidence type="ECO:0000256" key="1">
    <source>
        <dbReference type="ARBA" id="ARBA00005594"/>
    </source>
</evidence>
<comment type="catalytic activity">
    <reaction evidence="7 8">
        <text>tRNA(Trp) + L-tryptophan + ATP = L-tryptophyl-tRNA(Trp) + AMP + diphosphate + H(+)</text>
        <dbReference type="Rhea" id="RHEA:24080"/>
        <dbReference type="Rhea" id="RHEA-COMP:9671"/>
        <dbReference type="Rhea" id="RHEA-COMP:9705"/>
        <dbReference type="ChEBI" id="CHEBI:15378"/>
        <dbReference type="ChEBI" id="CHEBI:30616"/>
        <dbReference type="ChEBI" id="CHEBI:33019"/>
        <dbReference type="ChEBI" id="CHEBI:57912"/>
        <dbReference type="ChEBI" id="CHEBI:78442"/>
        <dbReference type="ChEBI" id="CHEBI:78535"/>
        <dbReference type="ChEBI" id="CHEBI:456215"/>
        <dbReference type="EC" id="6.1.1.2"/>
    </reaction>
</comment>
<dbReference type="GO" id="GO:0005524">
    <property type="term" value="F:ATP binding"/>
    <property type="evidence" value="ECO:0007669"/>
    <property type="project" value="UniProtKB-UniRule"/>
</dbReference>
<keyword evidence="2 8" id="KW-0436">Ligase</keyword>
<keyword evidence="6 8" id="KW-0030">Aminoacyl-tRNA synthetase</keyword>
<dbReference type="PANTHER" id="PTHR43766:SF1">
    <property type="entry name" value="TRYPTOPHAN--TRNA LIGASE, MITOCHONDRIAL"/>
    <property type="match status" value="1"/>
</dbReference>
<evidence type="ECO:0000256" key="8">
    <source>
        <dbReference type="HAMAP-Rule" id="MF_00140"/>
    </source>
</evidence>
<evidence type="ECO:0000256" key="3">
    <source>
        <dbReference type="ARBA" id="ARBA00022741"/>
    </source>
</evidence>
<feature type="short sequence motif" description="'HIGH' region" evidence="8">
    <location>
        <begin position="11"/>
        <end position="19"/>
    </location>
</feature>
<evidence type="ECO:0000256" key="5">
    <source>
        <dbReference type="ARBA" id="ARBA00022917"/>
    </source>
</evidence>
<evidence type="ECO:0000256" key="4">
    <source>
        <dbReference type="ARBA" id="ARBA00022840"/>
    </source>
</evidence>
<comment type="similarity">
    <text evidence="1 8 9">Belongs to the class-I aminoacyl-tRNA synthetase family.</text>
</comment>
<dbReference type="PANTHER" id="PTHR43766">
    <property type="entry name" value="TRYPTOPHAN--TRNA LIGASE, MITOCHONDRIAL"/>
    <property type="match status" value="1"/>
</dbReference>
<keyword evidence="5 8" id="KW-0648">Protein biosynthesis</keyword>
<dbReference type="GO" id="GO:0004830">
    <property type="term" value="F:tryptophan-tRNA ligase activity"/>
    <property type="evidence" value="ECO:0007669"/>
    <property type="project" value="UniProtKB-UniRule"/>
</dbReference>
<dbReference type="Gene3D" id="1.10.240.10">
    <property type="entry name" value="Tyrosyl-Transfer RNA Synthetase"/>
    <property type="match status" value="1"/>
</dbReference>
<dbReference type="EC" id="6.1.1.2" evidence="8"/>
<dbReference type="Pfam" id="PF00579">
    <property type="entry name" value="tRNA-synt_1b"/>
    <property type="match status" value="1"/>
</dbReference>
<feature type="short sequence motif" description="'KMSKS' region" evidence="8">
    <location>
        <begin position="199"/>
        <end position="203"/>
    </location>
</feature>
<evidence type="ECO:0000313" key="10">
    <source>
        <dbReference type="EMBL" id="KUK46058.1"/>
    </source>
</evidence>
<dbReference type="AlphaFoldDB" id="A0A117LGK3"/>